<evidence type="ECO:0000259" key="3">
    <source>
        <dbReference type="Pfam" id="PF00149"/>
    </source>
</evidence>
<keyword evidence="2" id="KW-0732">Signal</keyword>
<dbReference type="InterPro" id="IPR004843">
    <property type="entry name" value="Calcineurin-like_PHP"/>
</dbReference>
<feature type="domain" description="Calcineurin-like phosphoesterase" evidence="3">
    <location>
        <begin position="60"/>
        <end position="248"/>
    </location>
</feature>
<feature type="chain" id="PRO_5029564808" evidence="2">
    <location>
        <begin position="17"/>
        <end position="284"/>
    </location>
</feature>
<comment type="similarity">
    <text evidence="1">Belongs to the UPF0046 family.</text>
</comment>
<proteinExistence type="inferred from homology"/>
<dbReference type="CDD" id="cd07379">
    <property type="entry name" value="MPP_239FB"/>
    <property type="match status" value="1"/>
</dbReference>
<sequence>MTVLKVIFCLALLVHATVMRRVDPNSEEDYWETIKADKVQIPVQINSNGEINSPPSGPYLKVVCISDTHDQLELVKDIPDGDVLIHAGDMTNYGSEKDLKKFNEQIGKLPHKHKIVVAGNHDLGFDDTEDLKERLPQYQGHGTPKGYNLLTNATWLHDKGVEIDGVTFFGSSWHPLYGYPFYRPRPQLKEKWTKLPSNLDVLITHTPALGYLDTFTDTAPERWGCRYLLEEIETRVKPKFHVFGHVHQGFGALSNGNTTFVNAAQAAKNNIISNKPLVFYISKK</sequence>
<dbReference type="PANTHER" id="PTHR12905">
    <property type="entry name" value="METALLOPHOSPHOESTERASE"/>
    <property type="match status" value="1"/>
</dbReference>
<name>A0A7I5EC37_HAECO</name>
<dbReference type="Proteomes" id="UP000025227">
    <property type="component" value="Unplaced"/>
</dbReference>
<dbReference type="WBParaSite" id="HCON_00133540-00001">
    <property type="protein sequence ID" value="HCON_00133540-00001"/>
    <property type="gene ID" value="HCON_00133540"/>
</dbReference>
<dbReference type="InterPro" id="IPR051693">
    <property type="entry name" value="UPF0046_metallophosphoest"/>
</dbReference>
<dbReference type="OMA" id="DTHEQLH"/>
<feature type="signal peptide" evidence="2">
    <location>
        <begin position="1"/>
        <end position="16"/>
    </location>
</feature>
<dbReference type="InterPro" id="IPR029052">
    <property type="entry name" value="Metallo-depent_PP-like"/>
</dbReference>
<evidence type="ECO:0000313" key="4">
    <source>
        <dbReference type="Proteomes" id="UP000025227"/>
    </source>
</evidence>
<dbReference type="Gene3D" id="3.60.21.10">
    <property type="match status" value="1"/>
</dbReference>
<evidence type="ECO:0000313" key="5">
    <source>
        <dbReference type="WBParaSite" id="HCON_00133540-00001"/>
    </source>
</evidence>
<accession>A0A7I5EC37</accession>
<reference evidence="5" key="1">
    <citation type="submission" date="2020-12" db="UniProtKB">
        <authorList>
            <consortium name="WormBaseParasite"/>
        </authorList>
    </citation>
    <scope>IDENTIFICATION</scope>
    <source>
        <strain evidence="5">MHco3</strain>
    </source>
</reference>
<dbReference type="GO" id="GO:0016787">
    <property type="term" value="F:hydrolase activity"/>
    <property type="evidence" value="ECO:0007669"/>
    <property type="project" value="InterPro"/>
</dbReference>
<organism evidence="4 5">
    <name type="scientific">Haemonchus contortus</name>
    <name type="common">Barber pole worm</name>
    <dbReference type="NCBI Taxonomy" id="6289"/>
    <lineage>
        <taxon>Eukaryota</taxon>
        <taxon>Metazoa</taxon>
        <taxon>Ecdysozoa</taxon>
        <taxon>Nematoda</taxon>
        <taxon>Chromadorea</taxon>
        <taxon>Rhabditida</taxon>
        <taxon>Rhabditina</taxon>
        <taxon>Rhabditomorpha</taxon>
        <taxon>Strongyloidea</taxon>
        <taxon>Trichostrongylidae</taxon>
        <taxon>Haemonchus</taxon>
    </lineage>
</organism>
<dbReference type="SUPFAM" id="SSF56300">
    <property type="entry name" value="Metallo-dependent phosphatases"/>
    <property type="match status" value="1"/>
</dbReference>
<dbReference type="Pfam" id="PF00149">
    <property type="entry name" value="Metallophos"/>
    <property type="match status" value="1"/>
</dbReference>
<evidence type="ECO:0000256" key="1">
    <source>
        <dbReference type="ARBA" id="ARBA00007993"/>
    </source>
</evidence>
<dbReference type="PANTHER" id="PTHR12905:SF19">
    <property type="entry name" value="UPF0046 PROTEIN K07C11.7"/>
    <property type="match status" value="1"/>
</dbReference>
<protein>
    <submittedName>
        <fullName evidence="5">Metallophos domain-containing protein</fullName>
    </submittedName>
</protein>
<dbReference type="OrthoDB" id="630188at2759"/>
<dbReference type="AlphaFoldDB" id="A0A7I5EC37"/>
<evidence type="ECO:0000256" key="2">
    <source>
        <dbReference type="SAM" id="SignalP"/>
    </source>
</evidence>
<keyword evidence="4" id="KW-1185">Reference proteome</keyword>